<proteinExistence type="predicted"/>
<dbReference type="SUPFAM" id="SSF49758">
    <property type="entry name" value="Calpain large subunit, middle domain (domain III)"/>
    <property type="match status" value="1"/>
</dbReference>
<sequence length="284" mass="32326">GFENCLTYFEKACLLLWPQGDPWTNHKNVVEHTCDCSGGTDGSSTFAKNPSFLLTNMGNAEAEIMIVLRKREEDIQHCPGWIQLHVHKGNDTGGMESERRYDVCPRNALFCTEKHYFGEAALVFRLRENERLQLTASASSYCTCTLTATSVDRFQLNPLPVSYTYTIEGTLCPTDPLNSSLILRNNNEERVEKLVVALSQEPVRQRTHSVGLEVWLNRDSQSEDGHPRFITEFRKDALVVFNFSLSLKRNEIVTFIPLAKRRLNTLPFSMSVYSSLPLQREEAI</sequence>
<dbReference type="EMBL" id="MKKU01001218">
    <property type="protein sequence ID" value="RNE96768.1"/>
    <property type="molecule type" value="Genomic_DNA"/>
</dbReference>
<evidence type="ECO:0000313" key="1">
    <source>
        <dbReference type="EMBL" id="RNE96768.1"/>
    </source>
</evidence>
<reference evidence="1 2" key="1">
    <citation type="journal article" date="2018" name="BMC Genomics">
        <title>Genomic comparison of Trypanosoma conorhini and Trypanosoma rangeli to Trypanosoma cruzi strains of high and low virulence.</title>
        <authorList>
            <person name="Bradwell K.R."/>
            <person name="Koparde V.N."/>
            <person name="Matveyev A.V."/>
            <person name="Serrano M.G."/>
            <person name="Alves J.M."/>
            <person name="Parikh H."/>
            <person name="Huang B."/>
            <person name="Lee V."/>
            <person name="Espinosa-Alvarez O."/>
            <person name="Ortiz P.A."/>
            <person name="Costa-Martins A.G."/>
            <person name="Teixeira M.M."/>
            <person name="Buck G.A."/>
        </authorList>
    </citation>
    <scope>NUCLEOTIDE SEQUENCE [LARGE SCALE GENOMIC DNA]</scope>
    <source>
        <strain evidence="1 2">025E</strain>
    </source>
</reference>
<protein>
    <submittedName>
        <fullName evidence="1">Calpain-like cysteine peptidase</fullName>
    </submittedName>
</protein>
<name>A0A3R7N5D3_9TRYP</name>
<gene>
    <name evidence="1" type="ORF">Tco025E_09666</name>
</gene>
<accession>A0A3R7N5D3</accession>
<feature type="non-terminal residue" evidence="1">
    <location>
        <position position="1"/>
    </location>
</feature>
<dbReference type="GeneID" id="40323277"/>
<dbReference type="InterPro" id="IPR036213">
    <property type="entry name" value="Calpain_III_sf"/>
</dbReference>
<keyword evidence="2" id="KW-1185">Reference proteome</keyword>
<evidence type="ECO:0000313" key="2">
    <source>
        <dbReference type="Proteomes" id="UP000284403"/>
    </source>
</evidence>
<dbReference type="RefSeq" id="XP_029223426.1">
    <property type="nucleotide sequence ID" value="XM_029376477.1"/>
</dbReference>
<dbReference type="Proteomes" id="UP000284403">
    <property type="component" value="Unassembled WGS sequence"/>
</dbReference>
<dbReference type="AlphaFoldDB" id="A0A3R7N5D3"/>
<comment type="caution">
    <text evidence="1">The sequence shown here is derived from an EMBL/GenBank/DDBJ whole genome shotgun (WGS) entry which is preliminary data.</text>
</comment>
<organism evidence="1 2">
    <name type="scientific">Trypanosoma conorhini</name>
    <dbReference type="NCBI Taxonomy" id="83891"/>
    <lineage>
        <taxon>Eukaryota</taxon>
        <taxon>Discoba</taxon>
        <taxon>Euglenozoa</taxon>
        <taxon>Kinetoplastea</taxon>
        <taxon>Metakinetoplastina</taxon>
        <taxon>Trypanosomatida</taxon>
        <taxon>Trypanosomatidae</taxon>
        <taxon>Trypanosoma</taxon>
    </lineage>
</organism>